<dbReference type="STRING" id="745531.A0A0C3SE96"/>
<dbReference type="AlphaFoldDB" id="A0A0C3SE96"/>
<evidence type="ECO:0000313" key="1">
    <source>
        <dbReference type="EMBL" id="KIP10305.1"/>
    </source>
</evidence>
<protein>
    <submittedName>
        <fullName evidence="1">Uncharacterized protein</fullName>
    </submittedName>
</protein>
<gene>
    <name evidence="1" type="ORF">PHLGIDRAFT_115590</name>
</gene>
<dbReference type="HOGENOM" id="CLU_027591_0_0_1"/>
<reference evidence="1 2" key="1">
    <citation type="journal article" date="2014" name="PLoS Genet.">
        <title>Analysis of the Phlebiopsis gigantea genome, transcriptome and secretome provides insight into its pioneer colonization strategies of wood.</title>
        <authorList>
            <person name="Hori C."/>
            <person name="Ishida T."/>
            <person name="Igarashi K."/>
            <person name="Samejima M."/>
            <person name="Suzuki H."/>
            <person name="Master E."/>
            <person name="Ferreira P."/>
            <person name="Ruiz-Duenas F.J."/>
            <person name="Held B."/>
            <person name="Canessa P."/>
            <person name="Larrondo L.F."/>
            <person name="Schmoll M."/>
            <person name="Druzhinina I.S."/>
            <person name="Kubicek C.P."/>
            <person name="Gaskell J.A."/>
            <person name="Kersten P."/>
            <person name="St John F."/>
            <person name="Glasner J."/>
            <person name="Sabat G."/>
            <person name="Splinter BonDurant S."/>
            <person name="Syed K."/>
            <person name="Yadav J."/>
            <person name="Mgbeahuruike A.C."/>
            <person name="Kovalchuk A."/>
            <person name="Asiegbu F.O."/>
            <person name="Lackner G."/>
            <person name="Hoffmeister D."/>
            <person name="Rencoret J."/>
            <person name="Gutierrez A."/>
            <person name="Sun H."/>
            <person name="Lindquist E."/>
            <person name="Barry K."/>
            <person name="Riley R."/>
            <person name="Grigoriev I.V."/>
            <person name="Henrissat B."/>
            <person name="Kues U."/>
            <person name="Berka R.M."/>
            <person name="Martinez A.T."/>
            <person name="Covert S.F."/>
            <person name="Blanchette R.A."/>
            <person name="Cullen D."/>
        </authorList>
    </citation>
    <scope>NUCLEOTIDE SEQUENCE [LARGE SCALE GENOMIC DNA]</scope>
    <source>
        <strain evidence="1 2">11061_1 CR5-6</strain>
    </source>
</reference>
<organism evidence="1 2">
    <name type="scientific">Phlebiopsis gigantea (strain 11061_1 CR5-6)</name>
    <name type="common">White-rot fungus</name>
    <name type="synonym">Peniophora gigantea</name>
    <dbReference type="NCBI Taxonomy" id="745531"/>
    <lineage>
        <taxon>Eukaryota</taxon>
        <taxon>Fungi</taxon>
        <taxon>Dikarya</taxon>
        <taxon>Basidiomycota</taxon>
        <taxon>Agaricomycotina</taxon>
        <taxon>Agaricomycetes</taxon>
        <taxon>Polyporales</taxon>
        <taxon>Phanerochaetaceae</taxon>
        <taxon>Phlebiopsis</taxon>
    </lineage>
</organism>
<sequence>MPLASSGLRALRVHQPYTLGQTGRSIHTPAFLPRPAQLRPGPSGIHAIFKQARTFLSTVVGHLTAPGALSSPSHASSASRSMLENAHAHRFPSIQQRLSSSTRFALARPLGAPYLPRGPTMPRNMFQVGLGTARNFSTARPIFDNLAQNVPVTGRAFWGADWDLTMQEERKKLRMQKYQKKQEKQTCKEMLQPVRAARQSVSSSEDEAMETETRAELNHYFPAPIVSEITTYLLIPLAPTPTSRLPLPMSPSIHTSNHPLIPFAQLASLHNDHNTHALRVSTMFARLDAARVFEEPGVSTSAYGDPSGLATILEVKFTGWDESRVRSVLGEAGTGWCVLEEVRETDNDALDDTLSELSIATGCSPTPVEPAIDPSASFVLPTLDFSASFTAERDSWARSAPPPTLPPGLVDLGFHNAWSAGGSDSFSDFSDSLSDVDVESESSWGGSLAPSRRPSAGSVEDDWMTLGFSSRFSGQMANVGVTDDTGARFPSTGKQVLFDLTFI</sequence>
<dbReference type="OrthoDB" id="2585251at2759"/>
<keyword evidence="2" id="KW-1185">Reference proteome</keyword>
<dbReference type="Proteomes" id="UP000053257">
    <property type="component" value="Unassembled WGS sequence"/>
</dbReference>
<proteinExistence type="predicted"/>
<name>A0A0C3SE96_PHLG1</name>
<evidence type="ECO:0000313" key="2">
    <source>
        <dbReference type="Proteomes" id="UP000053257"/>
    </source>
</evidence>
<dbReference type="EMBL" id="KN840456">
    <property type="protein sequence ID" value="KIP10305.1"/>
    <property type="molecule type" value="Genomic_DNA"/>
</dbReference>
<accession>A0A0C3SE96</accession>